<reference evidence="2" key="1">
    <citation type="submission" date="2025-08" db="UniProtKB">
        <authorList>
            <consortium name="Ensembl"/>
        </authorList>
    </citation>
    <scope>IDENTIFICATION</scope>
</reference>
<dbReference type="InterPro" id="IPR027702">
    <property type="entry name" value="Syncoilin"/>
</dbReference>
<dbReference type="AlphaFoldDB" id="A0A3B3WQ29"/>
<feature type="region of interest" description="Disordered" evidence="1">
    <location>
        <begin position="73"/>
        <end position="95"/>
    </location>
</feature>
<keyword evidence="3" id="KW-1185">Reference proteome</keyword>
<feature type="region of interest" description="Disordered" evidence="1">
    <location>
        <begin position="248"/>
        <end position="267"/>
    </location>
</feature>
<evidence type="ECO:0000313" key="2">
    <source>
        <dbReference type="Ensembl" id="ENSPMEP00000004903.1"/>
    </source>
</evidence>
<protein>
    <recommendedName>
        <fullName evidence="4">IF rod domain-containing protein</fullName>
    </recommendedName>
</protein>
<organism evidence="2 3">
    <name type="scientific">Poecilia mexicana</name>
    <dbReference type="NCBI Taxonomy" id="48701"/>
    <lineage>
        <taxon>Eukaryota</taxon>
        <taxon>Metazoa</taxon>
        <taxon>Chordata</taxon>
        <taxon>Craniata</taxon>
        <taxon>Vertebrata</taxon>
        <taxon>Euteleostomi</taxon>
        <taxon>Actinopterygii</taxon>
        <taxon>Neopterygii</taxon>
        <taxon>Teleostei</taxon>
        <taxon>Neoteleostei</taxon>
        <taxon>Acanthomorphata</taxon>
        <taxon>Ovalentaria</taxon>
        <taxon>Atherinomorphae</taxon>
        <taxon>Cyprinodontiformes</taxon>
        <taxon>Poeciliidae</taxon>
        <taxon>Poeciliinae</taxon>
        <taxon>Poecilia</taxon>
    </lineage>
</organism>
<dbReference type="Ensembl" id="ENSPMET00000008384.1">
    <property type="protein sequence ID" value="ENSPMEP00000004903.1"/>
    <property type="gene ID" value="ENSPMEG00000006216.1"/>
</dbReference>
<evidence type="ECO:0000256" key="1">
    <source>
        <dbReference type="SAM" id="MobiDB-lite"/>
    </source>
</evidence>
<evidence type="ECO:0000313" key="3">
    <source>
        <dbReference type="Proteomes" id="UP000261480"/>
    </source>
</evidence>
<feature type="compositionally biased region" description="Basic and acidic residues" evidence="1">
    <location>
        <begin position="86"/>
        <end position="95"/>
    </location>
</feature>
<dbReference type="Proteomes" id="UP000261480">
    <property type="component" value="Unplaced"/>
</dbReference>
<evidence type="ECO:0008006" key="4">
    <source>
        <dbReference type="Google" id="ProtNLM"/>
    </source>
</evidence>
<name>A0A3B3WQ29_9TELE</name>
<accession>A0A3B3WQ29</accession>
<dbReference type="STRING" id="48701.ENSPMEP00000004903"/>
<dbReference type="GO" id="GO:0005882">
    <property type="term" value="C:intermediate filament"/>
    <property type="evidence" value="ECO:0007669"/>
    <property type="project" value="InterPro"/>
</dbReference>
<sequence length="375" mass="43122">MSRSDCEELENICIRKMCASLFSPVISSRFSCLSGSTAESLLLLTYHNCNFLGCKPWHGRHGEEGTPFVMSRKQQVEDDSNTTSAEELHSEDISKHDVHTDSEAALCETAPLNALKMDQMGMKALGELFEYWIRQVSGLERQRDELIQELLALNKPMLQVVEHLREKLMAARRLLTLAQLDYVATHEEVDQVKRKLFTAARDCIQSQVTLAGQEYEVAQSGLTQEELKASLHDLSHELHQLQTDHQNQLNTLRDQVSRPRRSRTMSDVSQCRQASIRLQRRLSGSVTALEGWYEPRMVALLRRRQAGEEALRNCKEQAMDLRASLGPLREDIRRLEVQRSCLLKRINLMEIERKERTAHHKVGLVSRETLMFRME</sequence>
<reference evidence="2" key="2">
    <citation type="submission" date="2025-09" db="UniProtKB">
        <authorList>
            <consortium name="Ensembl"/>
        </authorList>
    </citation>
    <scope>IDENTIFICATION</scope>
</reference>
<dbReference type="PANTHER" id="PTHR47147:SF1">
    <property type="entry name" value="SYNCOILIN"/>
    <property type="match status" value="1"/>
</dbReference>
<dbReference type="PANTHER" id="PTHR47147">
    <property type="entry name" value="SYNCOILIN"/>
    <property type="match status" value="1"/>
</dbReference>
<proteinExistence type="predicted"/>